<dbReference type="Pfam" id="PF00041">
    <property type="entry name" value="fn3"/>
    <property type="match status" value="1"/>
</dbReference>
<feature type="coiled-coil region" evidence="1">
    <location>
        <begin position="411"/>
        <end position="438"/>
    </location>
</feature>
<feature type="region of interest" description="Disordered" evidence="2">
    <location>
        <begin position="197"/>
        <end position="234"/>
    </location>
</feature>
<feature type="compositionally biased region" description="Polar residues" evidence="2">
    <location>
        <begin position="836"/>
        <end position="849"/>
    </location>
</feature>
<name>A0A8H4PIU4_9HYPO</name>
<evidence type="ECO:0000313" key="5">
    <source>
        <dbReference type="Proteomes" id="UP000557566"/>
    </source>
</evidence>
<dbReference type="OrthoDB" id="5572782at2759"/>
<feature type="compositionally biased region" description="Low complexity" evidence="2">
    <location>
        <begin position="1019"/>
        <end position="1029"/>
    </location>
</feature>
<dbReference type="AlphaFoldDB" id="A0A8H4PIU4"/>
<evidence type="ECO:0000256" key="1">
    <source>
        <dbReference type="SAM" id="Coils"/>
    </source>
</evidence>
<gene>
    <name evidence="4" type="ORF">G6O67_008424</name>
</gene>
<sequence length="1111" mass="121674">MLWELPNLTTVCLVVFGVWWLVNRQTASPRSFHAHLGVAALALLVDARRPALRLFESACHAVVDATPLQQFRMVLTLGAVVWLLHRSWQTLWKPVPELVSILGVDIPQAPDVCLAGIGADSATLSWTKPASNRPVQKYLIQVNGVHVGDSPGNETAITVTGLRPNHFYNLRVVSVGPNNFRAGSPFIRLRTFGKDGRPQLGGSRLPTSFVDPDHARFESGDDDNRPDKPISSLPMVEAAPVLESSAAVLGQRRNTLNRRNSPSVASSEQPQMKLAPSADSELSLTQLNEKFEGIRKEIDDTLALYAKDEADSQHQEEELKRDKDRKRQVLKEKEEQTAQLKTMMRITMEQMRAAEKERARKEQQLKDRETKRAKVRDSITKFENEVEKMKRGRQDFQVHKTELAANRDCDVRKLDEDNAELQANCIKLEAELRDKGKLLQDLKAMRAPLPGDDDEKWKEEDIRLRREWEFQRREIHNRLVVETKDGHILSQQIRDLGEQLSAQRQAGHAYYGRPGSSSMDFEPSSVTQPNRPGHGGKSHLQAGLAPPDRTPHAESSFQGGMAFNKAAFLPNIFTDDANEILADIELKGAGGPLSPSAQTLLPSNIFEESEEMDVMESRSTFVPEQPLATEDGPQSPASSNISFNAFSSPHGSAHNLAFPQYSENCEASSFNVHSPRTAAPATGHKISSFLFNFQRSRGTKTLDAAGPPIGSLKPAQSQSFPTVTDETEALANRRKINISSWVGRGAMAPDISPSGASIAAPRPLSALRLNPHKRSPAMGVSDRDGERSRPASIASTDIPRPSTDSGSIWGAPGDGLVLQKQKHRLWSPGDGRWPSRNGSRRPSLQGSNALTTTLASADDEILDEDDLLNPESLPSQVGVIGSRLPGASKSMNQRLNPAAPTFMGHIFRKDRDRSKDKGKGLEATTPSWDLSPSHDDSPPGSRPLRDTPSIHTQTSVSESHESLQLDFTPSNAASDLNPTSASSAKEPENAVRKLFRKGSSSKFSLSSRLGKDSGLFKKGSGSASNSDRNASADHRSSIGDADDIGDDIAVLGRSYDSVTSSTSLGPSKTRENRDGGRISTWRFSMSSIKKKGRDTPVKDKVGPETDQADEG</sequence>
<organism evidence="4 5">
    <name type="scientific">Ophiocordyceps sinensis</name>
    <dbReference type="NCBI Taxonomy" id="72228"/>
    <lineage>
        <taxon>Eukaryota</taxon>
        <taxon>Fungi</taxon>
        <taxon>Dikarya</taxon>
        <taxon>Ascomycota</taxon>
        <taxon>Pezizomycotina</taxon>
        <taxon>Sordariomycetes</taxon>
        <taxon>Hypocreomycetidae</taxon>
        <taxon>Hypocreales</taxon>
        <taxon>Ophiocordycipitaceae</taxon>
        <taxon>Ophiocordyceps</taxon>
    </lineage>
</organism>
<evidence type="ECO:0000259" key="3">
    <source>
        <dbReference type="PROSITE" id="PS50853"/>
    </source>
</evidence>
<feature type="compositionally biased region" description="Basic and acidic residues" evidence="2">
    <location>
        <begin position="907"/>
        <end position="920"/>
    </location>
</feature>
<feature type="compositionally biased region" description="Polar residues" evidence="2">
    <location>
        <begin position="965"/>
        <end position="983"/>
    </location>
</feature>
<keyword evidence="5" id="KW-1185">Reference proteome</keyword>
<dbReference type="InterPro" id="IPR003961">
    <property type="entry name" value="FN3_dom"/>
</dbReference>
<dbReference type="InterPro" id="IPR036116">
    <property type="entry name" value="FN3_sf"/>
</dbReference>
<accession>A0A8H4PIU4</accession>
<feature type="compositionally biased region" description="Polar residues" evidence="2">
    <location>
        <begin position="252"/>
        <end position="270"/>
    </location>
</feature>
<feature type="region of interest" description="Disordered" evidence="2">
    <location>
        <begin position="351"/>
        <end position="373"/>
    </location>
</feature>
<comment type="caution">
    <text evidence="4">The sequence shown here is derived from an EMBL/GenBank/DDBJ whole genome shotgun (WGS) entry which is preliminary data.</text>
</comment>
<feature type="region of interest" description="Disordered" evidence="2">
    <location>
        <begin position="868"/>
        <end position="990"/>
    </location>
</feature>
<feature type="region of interest" description="Disordered" evidence="2">
    <location>
        <begin position="766"/>
        <end position="814"/>
    </location>
</feature>
<feature type="region of interest" description="Disordered" evidence="2">
    <location>
        <begin position="826"/>
        <end position="849"/>
    </location>
</feature>
<feature type="region of interest" description="Disordered" evidence="2">
    <location>
        <begin position="309"/>
        <end position="335"/>
    </location>
</feature>
<reference evidence="4 5" key="1">
    <citation type="journal article" date="2020" name="Genome Biol. Evol.">
        <title>A new high-quality draft genome assembly of the Chinese cordyceps Ophiocordyceps sinensis.</title>
        <authorList>
            <person name="Shu R."/>
            <person name="Zhang J."/>
            <person name="Meng Q."/>
            <person name="Zhang H."/>
            <person name="Zhou G."/>
            <person name="Li M."/>
            <person name="Wu P."/>
            <person name="Zhao Y."/>
            <person name="Chen C."/>
            <person name="Qin Q."/>
        </authorList>
    </citation>
    <scope>NUCLEOTIDE SEQUENCE [LARGE SCALE GENOMIC DNA]</scope>
    <source>
        <strain evidence="4 5">IOZ07</strain>
    </source>
</reference>
<dbReference type="Proteomes" id="UP000557566">
    <property type="component" value="Unassembled WGS sequence"/>
</dbReference>
<feature type="domain" description="Fibronectin type-III" evidence="3">
    <location>
        <begin position="106"/>
        <end position="198"/>
    </location>
</feature>
<protein>
    <recommendedName>
        <fullName evidence="3">Fibronectin type-III domain-containing protein</fullName>
    </recommendedName>
</protein>
<dbReference type="InterPro" id="IPR013783">
    <property type="entry name" value="Ig-like_fold"/>
</dbReference>
<feature type="region of interest" description="Disordered" evidence="2">
    <location>
        <begin position="252"/>
        <end position="280"/>
    </location>
</feature>
<feature type="compositionally biased region" description="Basic and acidic residues" evidence="2">
    <location>
        <begin position="211"/>
        <end position="228"/>
    </location>
</feature>
<proteinExistence type="predicted"/>
<evidence type="ECO:0000313" key="4">
    <source>
        <dbReference type="EMBL" id="KAF4504248.1"/>
    </source>
</evidence>
<feature type="compositionally biased region" description="Polar residues" evidence="2">
    <location>
        <begin position="515"/>
        <end position="530"/>
    </location>
</feature>
<dbReference type="Gene3D" id="2.60.40.10">
    <property type="entry name" value="Immunoglobulins"/>
    <property type="match status" value="1"/>
</dbReference>
<feature type="region of interest" description="Disordered" evidence="2">
    <location>
        <begin position="625"/>
        <end position="645"/>
    </location>
</feature>
<feature type="region of interest" description="Disordered" evidence="2">
    <location>
        <begin position="1002"/>
        <end position="1111"/>
    </location>
</feature>
<evidence type="ECO:0000256" key="2">
    <source>
        <dbReference type="SAM" id="MobiDB-lite"/>
    </source>
</evidence>
<dbReference type="SUPFAM" id="SSF49265">
    <property type="entry name" value="Fibronectin type III"/>
    <property type="match status" value="1"/>
</dbReference>
<feature type="compositionally biased region" description="Basic and acidic residues" evidence="2">
    <location>
        <begin position="352"/>
        <end position="373"/>
    </location>
</feature>
<dbReference type="CDD" id="cd00063">
    <property type="entry name" value="FN3"/>
    <property type="match status" value="1"/>
</dbReference>
<feature type="compositionally biased region" description="Polar residues" evidence="2">
    <location>
        <begin position="1056"/>
        <end position="1066"/>
    </location>
</feature>
<keyword evidence="1" id="KW-0175">Coiled coil</keyword>
<dbReference type="SMART" id="SM00060">
    <property type="entry name" value="FN3"/>
    <property type="match status" value="1"/>
</dbReference>
<dbReference type="PROSITE" id="PS50853">
    <property type="entry name" value="FN3"/>
    <property type="match status" value="1"/>
</dbReference>
<feature type="compositionally biased region" description="Basic and acidic residues" evidence="2">
    <location>
        <begin position="1093"/>
        <end position="1103"/>
    </location>
</feature>
<feature type="region of interest" description="Disordered" evidence="2">
    <location>
        <begin position="500"/>
        <end position="557"/>
    </location>
</feature>
<feature type="compositionally biased region" description="Low complexity" evidence="2">
    <location>
        <begin position="635"/>
        <end position="645"/>
    </location>
</feature>
<dbReference type="EMBL" id="JAAVMX010000011">
    <property type="protein sequence ID" value="KAF4504248.1"/>
    <property type="molecule type" value="Genomic_DNA"/>
</dbReference>